<dbReference type="EMBL" id="BMQD01000005">
    <property type="protein sequence ID" value="GGK60460.1"/>
    <property type="molecule type" value="Genomic_DNA"/>
</dbReference>
<reference evidence="1" key="1">
    <citation type="journal article" date="2014" name="Int. J. Syst. Evol. Microbiol.">
        <title>Complete genome sequence of Corynebacterium casei LMG S-19264T (=DSM 44701T), isolated from a smear-ripened cheese.</title>
        <authorList>
            <consortium name="US DOE Joint Genome Institute (JGI-PGF)"/>
            <person name="Walter F."/>
            <person name="Albersmeier A."/>
            <person name="Kalinowski J."/>
            <person name="Ruckert C."/>
        </authorList>
    </citation>
    <scope>NUCLEOTIDE SEQUENCE</scope>
    <source>
        <strain evidence="1">JCM 3093</strain>
    </source>
</reference>
<dbReference type="PANTHER" id="PTHR34704">
    <property type="entry name" value="ATPASE"/>
    <property type="match status" value="1"/>
</dbReference>
<evidence type="ECO:0000313" key="1">
    <source>
        <dbReference type="EMBL" id="GGK60460.1"/>
    </source>
</evidence>
<gene>
    <name evidence="1" type="ORF">GCM10010126_19990</name>
</gene>
<evidence type="ECO:0008006" key="3">
    <source>
        <dbReference type="Google" id="ProtNLM"/>
    </source>
</evidence>
<accession>A0AA37F3M3</accession>
<comment type="caution">
    <text evidence="1">The sequence shown here is derived from an EMBL/GenBank/DDBJ whole genome shotgun (WGS) entry which is preliminary data.</text>
</comment>
<dbReference type="PANTHER" id="PTHR34704:SF1">
    <property type="entry name" value="ATPASE"/>
    <property type="match status" value="1"/>
</dbReference>
<reference evidence="1" key="2">
    <citation type="submission" date="2022-09" db="EMBL/GenBank/DDBJ databases">
        <authorList>
            <person name="Sun Q."/>
            <person name="Ohkuma M."/>
        </authorList>
    </citation>
    <scope>NUCLEOTIDE SEQUENCE</scope>
    <source>
        <strain evidence="1">JCM 3093</strain>
    </source>
</reference>
<organism evidence="1 2">
    <name type="scientific">Planomonospora parontospora</name>
    <dbReference type="NCBI Taxonomy" id="58119"/>
    <lineage>
        <taxon>Bacteria</taxon>
        <taxon>Bacillati</taxon>
        <taxon>Actinomycetota</taxon>
        <taxon>Actinomycetes</taxon>
        <taxon>Streptosporangiales</taxon>
        <taxon>Streptosporangiaceae</taxon>
        <taxon>Planomonospora</taxon>
    </lineage>
</organism>
<evidence type="ECO:0000313" key="2">
    <source>
        <dbReference type="Proteomes" id="UP000627984"/>
    </source>
</evidence>
<protein>
    <recommendedName>
        <fullName evidence="3">DUF234 domain-containing protein</fullName>
    </recommendedName>
</protein>
<dbReference type="AlphaFoldDB" id="A0AA37F3M3"/>
<sequence>MDEVVTPDGTLYDEPSYVLREDPRMVDRSLYQTVLQHIAQGHTTPTKIGARMERPATALEHPLRVLLESRIITKEEDVLYQRKISYHLSDPLLRFHHLVVQPRVHDAELGNAEAVWAAARDTVQSKILGPAFEEVCRRWTRVYGLERLGLDGGGEVGETTISCPECRKSHQIDVIMLGPGEQARSKSPAVSALGEAKYTAEPRGSADLHRLDHLRAVITAKRVPAEDAKLVIFARNGFTADLEAEARRRGDVVLVTLADLY</sequence>
<dbReference type="Proteomes" id="UP000627984">
    <property type="component" value="Unassembled WGS sequence"/>
</dbReference>
<proteinExistence type="predicted"/>
<name>A0AA37F3M3_9ACTN</name>